<dbReference type="InterPro" id="IPR050951">
    <property type="entry name" value="Retrovirus_Pol_polyprotein"/>
</dbReference>
<dbReference type="InterPro" id="IPR041588">
    <property type="entry name" value="Integrase_H2C2"/>
</dbReference>
<comment type="caution">
    <text evidence="2">The sequence shown here is derived from an EMBL/GenBank/DDBJ whole genome shotgun (WGS) entry which is preliminary data.</text>
</comment>
<dbReference type="AlphaFoldDB" id="A0AAW2S170"/>
<evidence type="ECO:0000313" key="2">
    <source>
        <dbReference type="EMBL" id="KAL0386154.1"/>
    </source>
</evidence>
<dbReference type="EMBL" id="JACGWJ010000012">
    <property type="protein sequence ID" value="KAL0386154.1"/>
    <property type="molecule type" value="Genomic_DNA"/>
</dbReference>
<proteinExistence type="predicted"/>
<sequence>MWPTRISLPSSKQARWQEFLGEFDFKWVHRQGKHIDVADVLSQKMVEEYVVALAVVESDLLDQIRESLKTDAGYMKLVEQVRNGQIQKYWLDGGLLYAKGGWAFVPTGPLRRRLLRETHDPEWAGHPGIERMLALLGRRYYWPRMEEDVEAYVRTCLVCQLDKVE</sequence>
<organism evidence="2">
    <name type="scientific">Sesamum radiatum</name>
    <name type="common">Black benniseed</name>
    <dbReference type="NCBI Taxonomy" id="300843"/>
    <lineage>
        <taxon>Eukaryota</taxon>
        <taxon>Viridiplantae</taxon>
        <taxon>Streptophyta</taxon>
        <taxon>Embryophyta</taxon>
        <taxon>Tracheophyta</taxon>
        <taxon>Spermatophyta</taxon>
        <taxon>Magnoliopsida</taxon>
        <taxon>eudicotyledons</taxon>
        <taxon>Gunneridae</taxon>
        <taxon>Pentapetalae</taxon>
        <taxon>asterids</taxon>
        <taxon>lamiids</taxon>
        <taxon>Lamiales</taxon>
        <taxon>Pedaliaceae</taxon>
        <taxon>Sesamum</taxon>
    </lineage>
</organism>
<gene>
    <name evidence="2" type="ORF">Sradi_3009700</name>
</gene>
<reference evidence="2" key="2">
    <citation type="journal article" date="2024" name="Plant">
        <title>Genomic evolution and insights into agronomic trait innovations of Sesamum species.</title>
        <authorList>
            <person name="Miao H."/>
            <person name="Wang L."/>
            <person name="Qu L."/>
            <person name="Liu H."/>
            <person name="Sun Y."/>
            <person name="Le M."/>
            <person name="Wang Q."/>
            <person name="Wei S."/>
            <person name="Zheng Y."/>
            <person name="Lin W."/>
            <person name="Duan Y."/>
            <person name="Cao H."/>
            <person name="Xiong S."/>
            <person name="Wang X."/>
            <person name="Wei L."/>
            <person name="Li C."/>
            <person name="Ma Q."/>
            <person name="Ju M."/>
            <person name="Zhao R."/>
            <person name="Li G."/>
            <person name="Mu C."/>
            <person name="Tian Q."/>
            <person name="Mei H."/>
            <person name="Zhang T."/>
            <person name="Gao T."/>
            <person name="Zhang H."/>
        </authorList>
    </citation>
    <scope>NUCLEOTIDE SEQUENCE</scope>
    <source>
        <strain evidence="2">G02</strain>
    </source>
</reference>
<reference evidence="2" key="1">
    <citation type="submission" date="2020-06" db="EMBL/GenBank/DDBJ databases">
        <authorList>
            <person name="Li T."/>
            <person name="Hu X."/>
            <person name="Zhang T."/>
            <person name="Song X."/>
            <person name="Zhang H."/>
            <person name="Dai N."/>
            <person name="Sheng W."/>
            <person name="Hou X."/>
            <person name="Wei L."/>
        </authorList>
    </citation>
    <scope>NUCLEOTIDE SEQUENCE</scope>
    <source>
        <strain evidence="2">G02</strain>
        <tissue evidence="2">Leaf</tissue>
    </source>
</reference>
<evidence type="ECO:0000259" key="1">
    <source>
        <dbReference type="Pfam" id="PF17921"/>
    </source>
</evidence>
<accession>A0AAW2S170</accession>
<feature type="domain" description="Integrase zinc-binding" evidence="1">
    <location>
        <begin position="109"/>
        <end position="163"/>
    </location>
</feature>
<dbReference type="Pfam" id="PF17921">
    <property type="entry name" value="Integrase_H2C2"/>
    <property type="match status" value="1"/>
</dbReference>
<dbReference type="Gene3D" id="1.10.340.70">
    <property type="match status" value="1"/>
</dbReference>
<dbReference type="PANTHER" id="PTHR37984">
    <property type="entry name" value="PROTEIN CBG26694"/>
    <property type="match status" value="1"/>
</dbReference>
<protein>
    <recommendedName>
        <fullName evidence="1">Integrase zinc-binding domain-containing protein</fullName>
    </recommendedName>
</protein>
<dbReference type="FunFam" id="1.10.340.70:FF:000001">
    <property type="entry name" value="Retrovirus-related Pol polyprotein from transposon gypsy-like Protein"/>
    <property type="match status" value="1"/>
</dbReference>
<dbReference type="PANTHER" id="PTHR37984:SF5">
    <property type="entry name" value="PROTEIN NYNRIN-LIKE"/>
    <property type="match status" value="1"/>
</dbReference>
<name>A0AAW2S170_SESRA</name>